<dbReference type="Proteomes" id="UP000589896">
    <property type="component" value="Unassembled WGS sequence"/>
</dbReference>
<keyword evidence="4" id="KW-1185">Reference proteome</keyword>
<proteinExistence type="predicted"/>
<dbReference type="Gene3D" id="3.10.450.50">
    <property type="match status" value="1"/>
</dbReference>
<name>A0A7Z0TTL7_9GAMM</name>
<comment type="caution">
    <text evidence="3">The sequence shown here is derived from an EMBL/GenBank/DDBJ whole genome shotgun (WGS) entry which is preliminary data.</text>
</comment>
<keyword evidence="1" id="KW-0732">Signal</keyword>
<dbReference type="EMBL" id="JACCJZ010000010">
    <property type="protein sequence ID" value="NYZ61926.1"/>
    <property type="molecule type" value="Genomic_DNA"/>
</dbReference>
<dbReference type="PANTHER" id="PTHR41252">
    <property type="entry name" value="BLR2505 PROTEIN"/>
    <property type="match status" value="1"/>
</dbReference>
<sequence>MPASRLAVCAAALALFLPAAVAAQALASPGSTATLNTATTRAAFDAWAAGQASVFDLLAEDVVWTVAGTSPVSGTYRSRADFMERAVAPISSRLATPIVPQVEAVIAQGDDVVVLWQGTATTRSGAPYANRYAWRMTFAEGAIVQVTAFLDTWALDAMMRSETRATRTAP</sequence>
<dbReference type="InterPro" id="IPR037401">
    <property type="entry name" value="SnoaL-like"/>
</dbReference>
<organism evidence="3 4">
    <name type="scientific">Luteimonas deserti</name>
    <dbReference type="NCBI Taxonomy" id="2752306"/>
    <lineage>
        <taxon>Bacteria</taxon>
        <taxon>Pseudomonadati</taxon>
        <taxon>Pseudomonadota</taxon>
        <taxon>Gammaproteobacteria</taxon>
        <taxon>Lysobacterales</taxon>
        <taxon>Lysobacteraceae</taxon>
        <taxon>Luteimonas</taxon>
    </lineage>
</organism>
<dbReference type="SUPFAM" id="SSF54427">
    <property type="entry name" value="NTF2-like"/>
    <property type="match status" value="1"/>
</dbReference>
<reference evidence="3 4" key="1">
    <citation type="submission" date="2020-07" db="EMBL/GenBank/DDBJ databases">
        <title>isolation of Luteimonas sp. SJ-16.</title>
        <authorList>
            <person name="Huang X.-X."/>
            <person name="Xu L."/>
            <person name="Sun J.-Q."/>
        </authorList>
    </citation>
    <scope>NUCLEOTIDE SEQUENCE [LARGE SCALE GENOMIC DNA]</scope>
    <source>
        <strain evidence="3 4">SJ-16</strain>
    </source>
</reference>
<feature type="chain" id="PRO_5031124691" evidence="1">
    <location>
        <begin position="28"/>
        <end position="170"/>
    </location>
</feature>
<feature type="signal peptide" evidence="1">
    <location>
        <begin position="1"/>
        <end position="27"/>
    </location>
</feature>
<accession>A0A7Z0TTL7</accession>
<evidence type="ECO:0000313" key="3">
    <source>
        <dbReference type="EMBL" id="NYZ61926.1"/>
    </source>
</evidence>
<dbReference type="InterPro" id="IPR032710">
    <property type="entry name" value="NTF2-like_dom_sf"/>
</dbReference>
<dbReference type="AlphaFoldDB" id="A0A7Z0TTL7"/>
<dbReference type="PANTHER" id="PTHR41252:SF1">
    <property type="entry name" value="BLR2505 PROTEIN"/>
    <property type="match status" value="1"/>
</dbReference>
<gene>
    <name evidence="3" type="ORF">H0E82_03975</name>
</gene>
<feature type="domain" description="SnoaL-like" evidence="2">
    <location>
        <begin position="41"/>
        <end position="145"/>
    </location>
</feature>
<protein>
    <submittedName>
        <fullName evidence="3">Nuclear transport factor 2 family protein</fullName>
    </submittedName>
</protein>
<evidence type="ECO:0000256" key="1">
    <source>
        <dbReference type="SAM" id="SignalP"/>
    </source>
</evidence>
<dbReference type="RefSeq" id="WP_180544048.1">
    <property type="nucleotide sequence ID" value="NZ_JACCJZ010000010.1"/>
</dbReference>
<dbReference type="Pfam" id="PF12680">
    <property type="entry name" value="SnoaL_2"/>
    <property type="match status" value="1"/>
</dbReference>
<evidence type="ECO:0000259" key="2">
    <source>
        <dbReference type="Pfam" id="PF12680"/>
    </source>
</evidence>
<evidence type="ECO:0000313" key="4">
    <source>
        <dbReference type="Proteomes" id="UP000589896"/>
    </source>
</evidence>